<feature type="chain" id="PRO_5005809417" evidence="6">
    <location>
        <begin position="21"/>
        <end position="221"/>
    </location>
</feature>
<dbReference type="STRING" id="388408.LAX5112_04134"/>
<organism evidence="8 9">
    <name type="scientific">Roseibium alexandrii</name>
    <dbReference type="NCBI Taxonomy" id="388408"/>
    <lineage>
        <taxon>Bacteria</taxon>
        <taxon>Pseudomonadati</taxon>
        <taxon>Pseudomonadota</taxon>
        <taxon>Alphaproteobacteria</taxon>
        <taxon>Hyphomicrobiales</taxon>
        <taxon>Stappiaceae</taxon>
        <taxon>Roseibium</taxon>
    </lineage>
</organism>
<sequence>MNRLALAGFALTASAAGALAADLPQSPAPAPAYDAVPAGQQSIDWTGFYVGTQLGWAFGNFDNSTGGASSSFSNNGVGGGAYAGYNFQVTPNVVVGLESDFSLTDLEKSGTINGLSLKSSSDWNANFRGRLGYAFDRYMIYGAGGLAIADLEATANGVSDSKTALGWTLGAGAEAAITQNVVARFDYSYQDFGDQDFNLGGTGVSTEFNDHQVRAGIAYKF</sequence>
<dbReference type="EMBL" id="CXWD01000020">
    <property type="protein sequence ID" value="CTQ75171.1"/>
    <property type="molecule type" value="Genomic_DNA"/>
</dbReference>
<dbReference type="PANTHER" id="PTHR34001:SF3">
    <property type="entry name" value="BLL7405 PROTEIN"/>
    <property type="match status" value="1"/>
</dbReference>
<dbReference type="AlphaFoldDB" id="A0A0M7AKU3"/>
<dbReference type="Gene3D" id="2.40.160.20">
    <property type="match status" value="1"/>
</dbReference>
<proteinExistence type="inferred from homology"/>
<dbReference type="PANTHER" id="PTHR34001">
    <property type="entry name" value="BLL7405 PROTEIN"/>
    <property type="match status" value="1"/>
</dbReference>
<dbReference type="InterPro" id="IPR051692">
    <property type="entry name" value="OMP-like"/>
</dbReference>
<evidence type="ECO:0000256" key="3">
    <source>
        <dbReference type="ARBA" id="ARBA00023136"/>
    </source>
</evidence>
<comment type="similarity">
    <text evidence="5">Belongs to the Omp25/RopB family.</text>
</comment>
<evidence type="ECO:0000256" key="4">
    <source>
        <dbReference type="ARBA" id="ARBA00023237"/>
    </source>
</evidence>
<evidence type="ECO:0000256" key="1">
    <source>
        <dbReference type="ARBA" id="ARBA00004442"/>
    </source>
</evidence>
<evidence type="ECO:0000256" key="5">
    <source>
        <dbReference type="ARBA" id="ARBA00038306"/>
    </source>
</evidence>
<dbReference type="RefSeq" id="WP_055673393.1">
    <property type="nucleotide sequence ID" value="NZ_CXWD01000020.1"/>
</dbReference>
<keyword evidence="3" id="KW-0472">Membrane</keyword>
<dbReference type="Proteomes" id="UP000053235">
    <property type="component" value="Unassembled WGS sequence"/>
</dbReference>
<evidence type="ECO:0000256" key="6">
    <source>
        <dbReference type="SAM" id="SignalP"/>
    </source>
</evidence>
<name>A0A0M7AKU3_9HYPH</name>
<evidence type="ECO:0000313" key="8">
    <source>
        <dbReference type="EMBL" id="CTQ75171.1"/>
    </source>
</evidence>
<dbReference type="GO" id="GO:0009279">
    <property type="term" value="C:cell outer membrane"/>
    <property type="evidence" value="ECO:0007669"/>
    <property type="project" value="UniProtKB-SubCell"/>
</dbReference>
<feature type="domain" description="Outer membrane protein beta-barrel" evidence="7">
    <location>
        <begin position="35"/>
        <end position="221"/>
    </location>
</feature>
<evidence type="ECO:0000313" key="9">
    <source>
        <dbReference type="Proteomes" id="UP000053235"/>
    </source>
</evidence>
<feature type="signal peptide" evidence="6">
    <location>
        <begin position="1"/>
        <end position="20"/>
    </location>
</feature>
<evidence type="ECO:0000259" key="7">
    <source>
        <dbReference type="Pfam" id="PF13505"/>
    </source>
</evidence>
<dbReference type="InterPro" id="IPR027385">
    <property type="entry name" value="Beta-barrel_OMP"/>
</dbReference>
<dbReference type="SUPFAM" id="SSF56925">
    <property type="entry name" value="OMPA-like"/>
    <property type="match status" value="1"/>
</dbReference>
<gene>
    <name evidence="8" type="ORF">LAX5112_04134</name>
</gene>
<reference evidence="9" key="1">
    <citation type="submission" date="2015-07" db="EMBL/GenBank/DDBJ databases">
        <authorList>
            <person name="Rodrigo-Torres Lidia"/>
            <person name="Arahal R.David."/>
        </authorList>
    </citation>
    <scope>NUCLEOTIDE SEQUENCE [LARGE SCALE GENOMIC DNA]</scope>
    <source>
        <strain evidence="9">CECT 5112</strain>
    </source>
</reference>
<comment type="subcellular location">
    <subcellularLocation>
        <location evidence="1">Cell outer membrane</location>
    </subcellularLocation>
</comment>
<keyword evidence="4" id="KW-0998">Cell outer membrane</keyword>
<keyword evidence="2 6" id="KW-0732">Signal</keyword>
<dbReference type="Pfam" id="PF13505">
    <property type="entry name" value="OMP_b-brl"/>
    <property type="match status" value="1"/>
</dbReference>
<accession>A0A0M7AKU3</accession>
<evidence type="ECO:0000256" key="2">
    <source>
        <dbReference type="ARBA" id="ARBA00022729"/>
    </source>
</evidence>
<protein>
    <submittedName>
        <fullName evidence="8">Outer membrane protein A</fullName>
    </submittedName>
</protein>
<keyword evidence="9" id="KW-1185">Reference proteome</keyword>
<dbReference type="InterPro" id="IPR011250">
    <property type="entry name" value="OMP/PagP_B-barrel"/>
</dbReference>
<dbReference type="OrthoDB" id="268975at2"/>